<evidence type="ECO:0000256" key="3">
    <source>
        <dbReference type="ARBA" id="ARBA00022840"/>
    </source>
</evidence>
<dbReference type="HOGENOM" id="CLU_028208_1_1_1"/>
<dbReference type="InterPro" id="IPR003593">
    <property type="entry name" value="AAA+_ATPase"/>
</dbReference>
<keyword evidence="4" id="KW-0469">Meiosis</keyword>
<dbReference type="PANTHER" id="PTHR45991">
    <property type="entry name" value="PACHYTENE CHECKPOINT PROTEIN 2"/>
    <property type="match status" value="1"/>
</dbReference>
<dbReference type="Proteomes" id="UP000019377">
    <property type="component" value="Unassembled WGS sequence"/>
</dbReference>
<evidence type="ECO:0000259" key="6">
    <source>
        <dbReference type="SMART" id="SM00382"/>
    </source>
</evidence>
<evidence type="ECO:0000313" key="8">
    <source>
        <dbReference type="Proteomes" id="UP000019377"/>
    </source>
</evidence>
<keyword evidence="2 5" id="KW-0547">Nucleotide-binding</keyword>
<keyword evidence="8" id="KW-1185">Reference proteome</keyword>
<evidence type="ECO:0000313" key="7">
    <source>
        <dbReference type="EMBL" id="EST08376.1"/>
    </source>
</evidence>
<dbReference type="InterPro" id="IPR044539">
    <property type="entry name" value="Pch2-like"/>
</dbReference>
<dbReference type="FunFam" id="3.40.50.300:FF:000680">
    <property type="entry name" value="pachytene checkpoint protein 2 homolog"/>
    <property type="match status" value="1"/>
</dbReference>
<dbReference type="GO" id="GO:0016887">
    <property type="term" value="F:ATP hydrolysis activity"/>
    <property type="evidence" value="ECO:0007669"/>
    <property type="project" value="InterPro"/>
</dbReference>
<dbReference type="SUPFAM" id="SSF52540">
    <property type="entry name" value="P-loop containing nucleoside triphosphate hydrolases"/>
    <property type="match status" value="1"/>
</dbReference>
<dbReference type="GO" id="GO:0007131">
    <property type="term" value="P:reciprocal meiotic recombination"/>
    <property type="evidence" value="ECO:0007669"/>
    <property type="project" value="TreeGrafter"/>
</dbReference>
<dbReference type="InterPro" id="IPR027417">
    <property type="entry name" value="P-loop_NTPase"/>
</dbReference>
<dbReference type="PANTHER" id="PTHR45991:SF1">
    <property type="entry name" value="PACHYTENE CHECKPOINT PROTEIN 2 HOMOLOG"/>
    <property type="match status" value="1"/>
</dbReference>
<reference evidence="8" key="1">
    <citation type="journal article" date="2013" name="Genome Announc.">
        <title>Draft genome sequence of Pseudozyma brasiliensis sp. nov. strain GHG001, a high producer of endo-1,4-xylanase isolated from an insect pest of sugarcane.</title>
        <authorList>
            <person name="Oliveira J.V.D.C."/>
            <person name="dos Santos R.A.C."/>
            <person name="Borges T.A."/>
            <person name="Riano-Pachon D.M."/>
            <person name="Goldman G.H."/>
        </authorList>
    </citation>
    <scope>NUCLEOTIDE SEQUENCE [LARGE SCALE GENOMIC DNA]</scope>
    <source>
        <strain evidence="8">GHG001</strain>
    </source>
</reference>
<dbReference type="OrthoDB" id="10042665at2759"/>
<sequence>MQTEALPSASGSVNGTAHLPPVAVHIEVRLRPSSTADVADVATAARVFLTSNRTTLQAETEVVDWTSSRFLTAHVDRIRIAEIASRSSSIPITSAKLSVHVYQPLSDDFTEEFSAAEPDADQAEESIAASVAELPNRALDGVWDSLVYEDDIKTKLLNYIYTTLLFSDANVDFNLVSWNRVVLLHGPPGTGKTSLCKALAQKLAIRLSGRYTHGKLVEINSHSLFSKWFSESGKLVQRLFSMITELVEDEAAFVVVLIDEVESLTAARSAAASGTEPTDSIRVVNALLTQLDKLKHRKNVLIMTTSNITEAIDGAFIDRADIKQYVGLPPPKAIYWILESCLRELMRVGLVAPLRLPSYQVAASKESLDNVMTPEGRAGILLVEIANGCRGLSGRSLRRLPVLAHAHHIGMAQAPIECEVWMQAMRKALKETQPENGETGI</sequence>
<accession>V5ED25</accession>
<evidence type="ECO:0000256" key="2">
    <source>
        <dbReference type="ARBA" id="ARBA00022741"/>
    </source>
</evidence>
<dbReference type="GO" id="GO:0005634">
    <property type="term" value="C:nucleus"/>
    <property type="evidence" value="ECO:0007669"/>
    <property type="project" value="TreeGrafter"/>
</dbReference>
<dbReference type="GeneID" id="27417950"/>
<comment type="similarity">
    <text evidence="1">Belongs to the AAA ATPase family. PCH2 subfamily.</text>
</comment>
<dbReference type="Pfam" id="PF23242">
    <property type="entry name" value="AAA_lid_TRIP13_C"/>
    <property type="match status" value="1"/>
</dbReference>
<evidence type="ECO:0000256" key="1">
    <source>
        <dbReference type="ARBA" id="ARBA00007271"/>
    </source>
</evidence>
<protein>
    <recommendedName>
        <fullName evidence="6">AAA+ ATPase domain-containing protein</fullName>
    </recommendedName>
</protein>
<dbReference type="GO" id="GO:0005524">
    <property type="term" value="F:ATP binding"/>
    <property type="evidence" value="ECO:0007669"/>
    <property type="project" value="UniProtKB-KW"/>
</dbReference>
<name>V5ED25_KALBG</name>
<dbReference type="GO" id="GO:0051598">
    <property type="term" value="P:meiotic recombination checkpoint signaling"/>
    <property type="evidence" value="ECO:0007669"/>
    <property type="project" value="TreeGrafter"/>
</dbReference>
<dbReference type="InterPro" id="IPR058249">
    <property type="entry name" value="Pch2_C"/>
</dbReference>
<dbReference type="STRING" id="1365824.V5ED25"/>
<dbReference type="RefSeq" id="XP_016293365.1">
    <property type="nucleotide sequence ID" value="XM_016435331.1"/>
</dbReference>
<evidence type="ECO:0000256" key="4">
    <source>
        <dbReference type="ARBA" id="ARBA00023254"/>
    </source>
</evidence>
<dbReference type="InterPro" id="IPR001270">
    <property type="entry name" value="ClpA/B"/>
</dbReference>
<evidence type="ECO:0000256" key="5">
    <source>
        <dbReference type="RuleBase" id="RU003651"/>
    </source>
</evidence>
<keyword evidence="3 5" id="KW-0067">ATP-binding</keyword>
<organism evidence="7 8">
    <name type="scientific">Kalmanozyma brasiliensis (strain GHG001)</name>
    <name type="common">Yeast</name>
    <name type="synonym">Pseudozyma brasiliensis</name>
    <dbReference type="NCBI Taxonomy" id="1365824"/>
    <lineage>
        <taxon>Eukaryota</taxon>
        <taxon>Fungi</taxon>
        <taxon>Dikarya</taxon>
        <taxon>Basidiomycota</taxon>
        <taxon>Ustilaginomycotina</taxon>
        <taxon>Ustilaginomycetes</taxon>
        <taxon>Ustilaginales</taxon>
        <taxon>Ustilaginaceae</taxon>
        <taxon>Kalmanozyma</taxon>
    </lineage>
</organism>
<dbReference type="OMA" id="WEGLWES"/>
<dbReference type="CDD" id="cd19508">
    <property type="entry name" value="RecA-like_Pch2-like"/>
    <property type="match status" value="1"/>
</dbReference>
<dbReference type="Gene3D" id="3.40.50.300">
    <property type="entry name" value="P-loop containing nucleotide triphosphate hydrolases"/>
    <property type="match status" value="1"/>
</dbReference>
<dbReference type="eggNOG" id="KOG0744">
    <property type="taxonomic scope" value="Eukaryota"/>
</dbReference>
<dbReference type="AlphaFoldDB" id="V5ED25"/>
<dbReference type="InterPro" id="IPR003960">
    <property type="entry name" value="ATPase_AAA_CS"/>
</dbReference>
<dbReference type="PROSITE" id="PS00674">
    <property type="entry name" value="AAA"/>
    <property type="match status" value="1"/>
</dbReference>
<gene>
    <name evidence="7" type="ORF">PSEUBRA_SCAF17g04397</name>
</gene>
<dbReference type="GO" id="GO:0005694">
    <property type="term" value="C:chromosome"/>
    <property type="evidence" value="ECO:0007669"/>
    <property type="project" value="TreeGrafter"/>
</dbReference>
<dbReference type="InterPro" id="IPR003959">
    <property type="entry name" value="ATPase_AAA_core"/>
</dbReference>
<proteinExistence type="inferred from homology"/>
<dbReference type="PRINTS" id="PR00300">
    <property type="entry name" value="CLPPROTEASEA"/>
</dbReference>
<dbReference type="Pfam" id="PF00004">
    <property type="entry name" value="AAA"/>
    <property type="match status" value="1"/>
</dbReference>
<feature type="domain" description="AAA+ ATPase" evidence="6">
    <location>
        <begin position="178"/>
        <end position="330"/>
    </location>
</feature>
<dbReference type="EMBL" id="KI545859">
    <property type="protein sequence ID" value="EST08376.1"/>
    <property type="molecule type" value="Genomic_DNA"/>
</dbReference>
<dbReference type="Pfam" id="PF23563">
    <property type="entry name" value="TRIP13_N"/>
    <property type="match status" value="1"/>
</dbReference>
<dbReference type="SMART" id="SM00382">
    <property type="entry name" value="AAA"/>
    <property type="match status" value="1"/>
</dbReference>